<evidence type="ECO:0000313" key="2">
    <source>
        <dbReference type="Proteomes" id="UP001595681"/>
    </source>
</evidence>
<organism evidence="1 2">
    <name type="scientific">Sphingobium rhizovicinum</name>
    <dbReference type="NCBI Taxonomy" id="432308"/>
    <lineage>
        <taxon>Bacteria</taxon>
        <taxon>Pseudomonadati</taxon>
        <taxon>Pseudomonadota</taxon>
        <taxon>Alphaproteobacteria</taxon>
        <taxon>Sphingomonadales</taxon>
        <taxon>Sphingomonadaceae</taxon>
        <taxon>Sphingobium</taxon>
    </lineage>
</organism>
<comment type="caution">
    <text evidence="1">The sequence shown here is derived from an EMBL/GenBank/DDBJ whole genome shotgun (WGS) entry which is preliminary data.</text>
</comment>
<dbReference type="RefSeq" id="WP_380799127.1">
    <property type="nucleotide sequence ID" value="NZ_JBHRVU010000005.1"/>
</dbReference>
<dbReference type="EMBL" id="JBHRVU010000005">
    <property type="protein sequence ID" value="MFC3444201.1"/>
    <property type="molecule type" value="Genomic_DNA"/>
</dbReference>
<gene>
    <name evidence="1" type="ORF">ACFOKF_23940</name>
</gene>
<dbReference type="Proteomes" id="UP001595681">
    <property type="component" value="Unassembled WGS sequence"/>
</dbReference>
<accession>A0ABV7NL46</accession>
<evidence type="ECO:0008006" key="3">
    <source>
        <dbReference type="Google" id="ProtNLM"/>
    </source>
</evidence>
<sequence>MRPPQVCAFLPSVDLAGRAVALSADIPTVFDQPLAAHHKLIGHWVATREETGRAFTRAAARRHIERVFDAAVMEILSGVEAVDLRVAVLGSEEEATPAIAITCETLGQLDLGWIETSEAPTSWRAAAYRALEQKLGLLLPIFCYDDLFEQIAMYYWDGQTEDGPARESLIYHYGVDAEELDELTLPSELNARRPDWMIAANAAPRRRLPAALRRKLDALDRAHQALAETDPERNAWTFDYETVCDYIPGIEECSSLPPLTLVPFEHFTRELDEVARHGMEMGFMDIAGLCPLSDASQIDDWFSSLRLGAQLLACVQDLIQFDPTKSGGRHVRP</sequence>
<name>A0ABV7NL46_9SPHN</name>
<proteinExistence type="predicted"/>
<keyword evidence="2" id="KW-1185">Reference proteome</keyword>
<evidence type="ECO:0000313" key="1">
    <source>
        <dbReference type="EMBL" id="MFC3444201.1"/>
    </source>
</evidence>
<protein>
    <recommendedName>
        <fullName evidence="3">PRTRC system protein F</fullName>
    </recommendedName>
</protein>
<reference evidence="2" key="1">
    <citation type="journal article" date="2019" name="Int. J. Syst. Evol. Microbiol.">
        <title>The Global Catalogue of Microorganisms (GCM) 10K type strain sequencing project: providing services to taxonomists for standard genome sequencing and annotation.</title>
        <authorList>
            <consortium name="The Broad Institute Genomics Platform"/>
            <consortium name="The Broad Institute Genome Sequencing Center for Infectious Disease"/>
            <person name="Wu L."/>
            <person name="Ma J."/>
        </authorList>
    </citation>
    <scope>NUCLEOTIDE SEQUENCE [LARGE SCALE GENOMIC DNA]</scope>
    <source>
        <strain evidence="2">CCM 7491</strain>
    </source>
</reference>